<comment type="caution">
    <text evidence="2">The sequence shown here is derived from an EMBL/GenBank/DDBJ whole genome shotgun (WGS) entry which is preliminary data.</text>
</comment>
<dbReference type="RefSeq" id="WP_242287361.1">
    <property type="nucleotide sequence ID" value="NZ_JAKKSL010000003.1"/>
</dbReference>
<dbReference type="EMBL" id="JAKKSL010000003">
    <property type="protein sequence ID" value="MCI2284902.1"/>
    <property type="molecule type" value="Genomic_DNA"/>
</dbReference>
<feature type="transmembrane region" description="Helical" evidence="1">
    <location>
        <begin position="161"/>
        <end position="181"/>
    </location>
</feature>
<feature type="transmembrane region" description="Helical" evidence="1">
    <location>
        <begin position="7"/>
        <end position="29"/>
    </location>
</feature>
<evidence type="ECO:0000313" key="2">
    <source>
        <dbReference type="EMBL" id="MCI2284902.1"/>
    </source>
</evidence>
<keyword evidence="1" id="KW-0812">Transmembrane</keyword>
<evidence type="ECO:0000256" key="1">
    <source>
        <dbReference type="SAM" id="Phobius"/>
    </source>
</evidence>
<sequence length="191" mass="21794">MTKISKASMYICALLITMATFQVISHILLLCFGELTTTGVSQLSIDFHLFSSHISHQSTHGWTNISQALIAENFNALAILGTAELIPYLFIYYFLFRLFSYYQHGEIFTISNITCFKNIGKTLLFWIVLSALYPVLVSLFIRFMGFSDKLSIYLNFGSNEVFYLVSGLVIYVMAWVMTMAIELKQEQELVV</sequence>
<dbReference type="InterPro" id="IPR021354">
    <property type="entry name" value="DUF2975"/>
</dbReference>
<name>A0ABS9X3U0_9GAMM</name>
<proteinExistence type="predicted"/>
<feature type="transmembrane region" description="Helical" evidence="1">
    <location>
        <begin position="85"/>
        <end position="102"/>
    </location>
</feature>
<accession>A0ABS9X3U0</accession>
<feature type="transmembrane region" description="Helical" evidence="1">
    <location>
        <begin position="123"/>
        <end position="141"/>
    </location>
</feature>
<keyword evidence="3" id="KW-1185">Reference proteome</keyword>
<dbReference type="Proteomes" id="UP001139646">
    <property type="component" value="Unassembled WGS sequence"/>
</dbReference>
<evidence type="ECO:0000313" key="3">
    <source>
        <dbReference type="Proteomes" id="UP001139646"/>
    </source>
</evidence>
<keyword evidence="1" id="KW-0472">Membrane</keyword>
<gene>
    <name evidence="2" type="ORF">L3081_17785</name>
</gene>
<keyword evidence="1" id="KW-1133">Transmembrane helix</keyword>
<protein>
    <submittedName>
        <fullName evidence="2">DUF2975 domain-containing protein</fullName>
    </submittedName>
</protein>
<dbReference type="Pfam" id="PF11188">
    <property type="entry name" value="DUF2975"/>
    <property type="match status" value="1"/>
</dbReference>
<organism evidence="2 3">
    <name type="scientific">Colwellia maritima</name>
    <dbReference type="NCBI Taxonomy" id="2912588"/>
    <lineage>
        <taxon>Bacteria</taxon>
        <taxon>Pseudomonadati</taxon>
        <taxon>Pseudomonadota</taxon>
        <taxon>Gammaproteobacteria</taxon>
        <taxon>Alteromonadales</taxon>
        <taxon>Colwelliaceae</taxon>
        <taxon>Colwellia</taxon>
    </lineage>
</organism>
<reference evidence="2" key="1">
    <citation type="submission" date="2022-01" db="EMBL/GenBank/DDBJ databases">
        <title>Colwellia maritima, isolated from seawater.</title>
        <authorList>
            <person name="Kristyanto S."/>
            <person name="Jung J."/>
            <person name="Jeon C.O."/>
        </authorList>
    </citation>
    <scope>NUCLEOTIDE SEQUENCE</scope>
    <source>
        <strain evidence="2">MSW7</strain>
    </source>
</reference>